<keyword evidence="2" id="KW-1185">Reference proteome</keyword>
<evidence type="ECO:0000313" key="2">
    <source>
        <dbReference type="Proteomes" id="UP001620408"/>
    </source>
</evidence>
<accession>A0ABW8K8I4</accession>
<evidence type="ECO:0000313" key="1">
    <source>
        <dbReference type="EMBL" id="MFK2919198.1"/>
    </source>
</evidence>
<proteinExistence type="predicted"/>
<organism evidence="1 2">
    <name type="scientific">Dyella koreensis</name>
    <dbReference type="NCBI Taxonomy" id="311235"/>
    <lineage>
        <taxon>Bacteria</taxon>
        <taxon>Pseudomonadati</taxon>
        <taxon>Pseudomonadota</taxon>
        <taxon>Gammaproteobacteria</taxon>
        <taxon>Lysobacterales</taxon>
        <taxon>Rhodanobacteraceae</taxon>
        <taxon>Dyella</taxon>
    </lineage>
</organism>
<reference evidence="1 2" key="1">
    <citation type="submission" date="2020-10" db="EMBL/GenBank/DDBJ databases">
        <title>Phylogeny of dyella-like bacteria.</title>
        <authorList>
            <person name="Fu J."/>
        </authorList>
    </citation>
    <scope>NUCLEOTIDE SEQUENCE [LARGE SCALE GENOMIC DNA]</scope>
    <source>
        <strain evidence="1 2">BB4</strain>
    </source>
</reference>
<dbReference type="EMBL" id="JADIKD010000012">
    <property type="protein sequence ID" value="MFK2919198.1"/>
    <property type="molecule type" value="Genomic_DNA"/>
</dbReference>
<name>A0ABW8K8I4_9GAMM</name>
<dbReference type="Proteomes" id="UP001620408">
    <property type="component" value="Unassembled WGS sequence"/>
</dbReference>
<protein>
    <submittedName>
        <fullName evidence="1">Uncharacterized protein</fullName>
    </submittedName>
</protein>
<gene>
    <name evidence="1" type="ORF">ISS97_18150</name>
</gene>
<sequence length="76" mass="8581">MRNIAATFRLGSYVLDVVEISHPVYPEAKQWMPEIARDLGHGQRGRPVWDGSRSYTDLQSAIDVGRARLNELAREG</sequence>
<comment type="caution">
    <text evidence="1">The sequence shown here is derived from an EMBL/GenBank/DDBJ whole genome shotgun (WGS) entry which is preliminary data.</text>
</comment>
<dbReference type="RefSeq" id="WP_379983179.1">
    <property type="nucleotide sequence ID" value="NZ_JADIKD010000012.1"/>
</dbReference>